<dbReference type="GO" id="GO:0016746">
    <property type="term" value="F:acyltransferase activity"/>
    <property type="evidence" value="ECO:0007669"/>
    <property type="project" value="UniProtKB-KW"/>
</dbReference>
<name>A0ABV6SX93_9GAMM</name>
<feature type="transmembrane region" description="Helical" evidence="1">
    <location>
        <begin position="232"/>
        <end position="249"/>
    </location>
</feature>
<feature type="transmembrane region" description="Helical" evidence="1">
    <location>
        <begin position="78"/>
        <end position="99"/>
    </location>
</feature>
<dbReference type="Proteomes" id="UP001589898">
    <property type="component" value="Unassembled WGS sequence"/>
</dbReference>
<evidence type="ECO:0000259" key="2">
    <source>
        <dbReference type="Pfam" id="PF01757"/>
    </source>
</evidence>
<keyword evidence="5" id="KW-1185">Reference proteome</keyword>
<dbReference type="Pfam" id="PF19040">
    <property type="entry name" value="SGNH"/>
    <property type="match status" value="1"/>
</dbReference>
<dbReference type="RefSeq" id="WP_189497367.1">
    <property type="nucleotide sequence ID" value="NZ_BMZT01000006.1"/>
</dbReference>
<dbReference type="PANTHER" id="PTHR23028:SF53">
    <property type="entry name" value="ACYL_TRANSF_3 DOMAIN-CONTAINING PROTEIN"/>
    <property type="match status" value="1"/>
</dbReference>
<feature type="transmembrane region" description="Helical" evidence="1">
    <location>
        <begin position="255"/>
        <end position="274"/>
    </location>
</feature>
<feature type="transmembrane region" description="Helical" evidence="1">
    <location>
        <begin position="12"/>
        <end position="29"/>
    </location>
</feature>
<evidence type="ECO:0000256" key="1">
    <source>
        <dbReference type="SAM" id="Phobius"/>
    </source>
</evidence>
<dbReference type="InterPro" id="IPR043968">
    <property type="entry name" value="SGNH"/>
</dbReference>
<dbReference type="Pfam" id="PF01757">
    <property type="entry name" value="Acyl_transf_3"/>
    <property type="match status" value="1"/>
</dbReference>
<feature type="transmembrane region" description="Helical" evidence="1">
    <location>
        <begin position="356"/>
        <end position="377"/>
    </location>
</feature>
<sequence length="676" mass="73551">MTARAGGFRPEIQGLRAIAVLVVLVFHVWPTALPGGYVGVDVFFVISGYLITGLLLRDAERNGRVSVLDFYVKRIKRLLPAATLVLVAVATCISVLPVVRWQGTAHEIIASALYFENWWLVANSVDYLALESAPSPLQHYWSLSVEEQYYIVWPLLLAMAWWLPAARNRPRLVFGALVVGIGLLSLLHSIHVTAKSPGFGYFATTTRAWELAIGGALAVFTRWQGLPERAKLAAGYLGIAAIVLAAATFDTSTVFPGYHAALPTVGAALVLVSGQSRWGAYALLKTRPFQYFGDISYSLYLWHWPVVIFYQEISGRDLGIIDGVIVVAVSTAFAHQSKYLVEDRFREPGFPSPKRLAAFALAAACIAWSVASALFVLNQVRLRTETGAGAAVEEATHPGAMAIFAGVLYDPSVPFLPQPLQATKDQSLAYRDGCIASLTDPEVRECRYGNKAGERHMVIVGDSHAVHWIPAFDVIAQRRGWRLTAITKSACPMARIGLDAGLTDQMQSCIDWNRGAIEQVIAHAPDVVVFAHSWGSLTNLHEGRAEGARQVAGWITALWQDLERGGASVIAIRDTPRMKPLPTECMAAAGATSVGCAHPRNAAIPPVDPLVIAAENHPGALLVDMTDYICGAELCEPVVGNVFVWRDTHHLTATYAQTLAIPLEEKIERILKAVER</sequence>
<organism evidence="4 5">
    <name type="scientific">Luteimonas padinae</name>
    <dbReference type="NCBI Taxonomy" id="1714359"/>
    <lineage>
        <taxon>Bacteria</taxon>
        <taxon>Pseudomonadati</taxon>
        <taxon>Pseudomonadota</taxon>
        <taxon>Gammaproteobacteria</taxon>
        <taxon>Lysobacterales</taxon>
        <taxon>Lysobacteraceae</taxon>
        <taxon>Luteimonas</taxon>
    </lineage>
</organism>
<keyword evidence="1" id="KW-0812">Transmembrane</keyword>
<keyword evidence="1" id="KW-0472">Membrane</keyword>
<dbReference type="InterPro" id="IPR050879">
    <property type="entry name" value="Acyltransferase_3"/>
</dbReference>
<proteinExistence type="predicted"/>
<gene>
    <name evidence="4" type="ORF">ACFFFU_09780</name>
</gene>
<dbReference type="EC" id="2.3.1.-" evidence="4"/>
<feature type="domain" description="Acyltransferase 3" evidence="2">
    <location>
        <begin position="11"/>
        <end position="333"/>
    </location>
</feature>
<comment type="caution">
    <text evidence="4">The sequence shown here is derived from an EMBL/GenBank/DDBJ whole genome shotgun (WGS) entry which is preliminary data.</text>
</comment>
<evidence type="ECO:0000313" key="4">
    <source>
        <dbReference type="EMBL" id="MFC0718034.1"/>
    </source>
</evidence>
<feature type="transmembrane region" description="Helical" evidence="1">
    <location>
        <begin position="198"/>
        <end position="220"/>
    </location>
</feature>
<keyword evidence="4" id="KW-0012">Acyltransferase</keyword>
<keyword evidence="4" id="KW-0808">Transferase</keyword>
<evidence type="ECO:0000259" key="3">
    <source>
        <dbReference type="Pfam" id="PF19040"/>
    </source>
</evidence>
<feature type="transmembrane region" description="Helical" evidence="1">
    <location>
        <begin position="148"/>
        <end position="165"/>
    </location>
</feature>
<feature type="transmembrane region" description="Helical" evidence="1">
    <location>
        <begin position="319"/>
        <end position="335"/>
    </location>
</feature>
<feature type="domain" description="SGNH" evidence="3">
    <location>
        <begin position="442"/>
        <end position="660"/>
    </location>
</feature>
<dbReference type="EMBL" id="JBHLTF010000030">
    <property type="protein sequence ID" value="MFC0718034.1"/>
    <property type="molecule type" value="Genomic_DNA"/>
</dbReference>
<reference evidence="4 5" key="1">
    <citation type="submission" date="2024-09" db="EMBL/GenBank/DDBJ databases">
        <authorList>
            <person name="Sun Q."/>
            <person name="Mori K."/>
        </authorList>
    </citation>
    <scope>NUCLEOTIDE SEQUENCE [LARGE SCALE GENOMIC DNA]</scope>
    <source>
        <strain evidence="4 5">KCTC 52403</strain>
    </source>
</reference>
<protein>
    <submittedName>
        <fullName evidence="4">Acyltransferase family protein</fullName>
        <ecNumber evidence="4">2.3.1.-</ecNumber>
    </submittedName>
</protein>
<keyword evidence="1" id="KW-1133">Transmembrane helix</keyword>
<feature type="transmembrane region" description="Helical" evidence="1">
    <location>
        <begin position="35"/>
        <end position="57"/>
    </location>
</feature>
<accession>A0ABV6SX93</accession>
<feature type="transmembrane region" description="Helical" evidence="1">
    <location>
        <begin position="172"/>
        <end position="192"/>
    </location>
</feature>
<dbReference type="InterPro" id="IPR002656">
    <property type="entry name" value="Acyl_transf_3_dom"/>
</dbReference>
<dbReference type="PANTHER" id="PTHR23028">
    <property type="entry name" value="ACETYLTRANSFERASE"/>
    <property type="match status" value="1"/>
</dbReference>
<evidence type="ECO:0000313" key="5">
    <source>
        <dbReference type="Proteomes" id="UP001589898"/>
    </source>
</evidence>